<dbReference type="EMBL" id="JACGWM010000006">
    <property type="protein sequence ID" value="KAL0368021.1"/>
    <property type="molecule type" value="Genomic_DNA"/>
</dbReference>
<protein>
    <submittedName>
        <fullName evidence="2">Uncharacterized protein</fullName>
    </submittedName>
</protein>
<organism evidence="2">
    <name type="scientific">Sesamum calycinum</name>
    <dbReference type="NCBI Taxonomy" id="2727403"/>
    <lineage>
        <taxon>Eukaryota</taxon>
        <taxon>Viridiplantae</taxon>
        <taxon>Streptophyta</taxon>
        <taxon>Embryophyta</taxon>
        <taxon>Tracheophyta</taxon>
        <taxon>Spermatophyta</taxon>
        <taxon>Magnoliopsida</taxon>
        <taxon>eudicotyledons</taxon>
        <taxon>Gunneridae</taxon>
        <taxon>Pentapetalae</taxon>
        <taxon>asterids</taxon>
        <taxon>lamiids</taxon>
        <taxon>Lamiales</taxon>
        <taxon>Pedaliaceae</taxon>
        <taxon>Sesamum</taxon>
    </lineage>
</organism>
<proteinExistence type="predicted"/>
<gene>
    <name evidence="2" type="ORF">Scaly_1021000</name>
</gene>
<accession>A0AAW2QK70</accession>
<feature type="region of interest" description="Disordered" evidence="1">
    <location>
        <begin position="1"/>
        <end position="40"/>
    </location>
</feature>
<dbReference type="PANTHER" id="PTHR39267">
    <property type="entry name" value="SURVIVAL MOTOR NEURON-LIKE PROTEIN 1"/>
    <property type="match status" value="1"/>
</dbReference>
<evidence type="ECO:0000313" key="2">
    <source>
        <dbReference type="EMBL" id="KAL0368021.1"/>
    </source>
</evidence>
<comment type="caution">
    <text evidence="2">The sequence shown here is derived from an EMBL/GenBank/DDBJ whole genome shotgun (WGS) entry which is preliminary data.</text>
</comment>
<dbReference type="PANTHER" id="PTHR39267:SF1">
    <property type="entry name" value="SURVIVAL MOTOR NEURON PROTEIN"/>
    <property type="match status" value="1"/>
</dbReference>
<dbReference type="AlphaFoldDB" id="A0AAW2QK70"/>
<sequence>MHGMSGSTTEGKSVSNAEKSLPAAEADNGSNEFGPHSEHVEDVGGTAKLLQVKENSPLELGSSAKCAGSSNIQNGTHGLINEKHAAKSGSPGDSVISSDVQSHNQATWYSNGPEDYSQLLNKYYELEGQRQQILQQLNQYSNWNYQHPIPSASTSEEYQASDPQPFDTVTCYCPYGCQNWVVPCNSLPASCSGGTCIDKSCDAIPEGSQNRNSMSPQDSDYVKSAMVAAEKALSSLKEANGDHILILNTSYCTPLVSWDDLSKLVKEKSVGMEMGHSAESNKSTTDLDVVLNAWYSAGFYTGKYLSEQSLEKKRHSHSLESTQYCKYSVWVLLYWHTLAGGVVSGNVGTMLQVFVVQQVVWFLENHETLKI</sequence>
<reference evidence="2" key="1">
    <citation type="submission" date="2020-06" db="EMBL/GenBank/DDBJ databases">
        <authorList>
            <person name="Li T."/>
            <person name="Hu X."/>
            <person name="Zhang T."/>
            <person name="Song X."/>
            <person name="Zhang H."/>
            <person name="Dai N."/>
            <person name="Sheng W."/>
            <person name="Hou X."/>
            <person name="Wei L."/>
        </authorList>
    </citation>
    <scope>NUCLEOTIDE SEQUENCE</scope>
    <source>
        <strain evidence="2">KEN8</strain>
        <tissue evidence="2">Leaf</tissue>
    </source>
</reference>
<name>A0AAW2QK70_9LAMI</name>
<feature type="compositionally biased region" description="Polar residues" evidence="1">
    <location>
        <begin position="1"/>
        <end position="18"/>
    </location>
</feature>
<dbReference type="InterPro" id="IPR040424">
    <property type="entry name" value="Smn1"/>
</dbReference>
<evidence type="ECO:0000256" key="1">
    <source>
        <dbReference type="SAM" id="MobiDB-lite"/>
    </source>
</evidence>
<reference evidence="2" key="2">
    <citation type="journal article" date="2024" name="Plant">
        <title>Genomic evolution and insights into agronomic trait innovations of Sesamum species.</title>
        <authorList>
            <person name="Miao H."/>
            <person name="Wang L."/>
            <person name="Qu L."/>
            <person name="Liu H."/>
            <person name="Sun Y."/>
            <person name="Le M."/>
            <person name="Wang Q."/>
            <person name="Wei S."/>
            <person name="Zheng Y."/>
            <person name="Lin W."/>
            <person name="Duan Y."/>
            <person name="Cao H."/>
            <person name="Xiong S."/>
            <person name="Wang X."/>
            <person name="Wei L."/>
            <person name="Li C."/>
            <person name="Ma Q."/>
            <person name="Ju M."/>
            <person name="Zhao R."/>
            <person name="Li G."/>
            <person name="Mu C."/>
            <person name="Tian Q."/>
            <person name="Mei H."/>
            <person name="Zhang T."/>
            <person name="Gao T."/>
            <person name="Zhang H."/>
        </authorList>
    </citation>
    <scope>NUCLEOTIDE SEQUENCE</scope>
    <source>
        <strain evidence="2">KEN8</strain>
    </source>
</reference>